<dbReference type="AlphaFoldDB" id="A0A382RWB3"/>
<keyword evidence="1" id="KW-0812">Transmembrane</keyword>
<sequence>MKNKMGPIEKNEMIHAYSMLVPTVLIVLLIVLFPLFASFWISFKDVSISDLRKAEIKVTEKFSKK</sequence>
<proteinExistence type="predicted"/>
<keyword evidence="1" id="KW-0472">Membrane</keyword>
<feature type="non-terminal residue" evidence="2">
    <location>
        <position position="65"/>
    </location>
</feature>
<protein>
    <submittedName>
        <fullName evidence="2">Uncharacterized protein</fullName>
    </submittedName>
</protein>
<accession>A0A382RWB3</accession>
<organism evidence="2">
    <name type="scientific">marine metagenome</name>
    <dbReference type="NCBI Taxonomy" id="408172"/>
    <lineage>
        <taxon>unclassified sequences</taxon>
        <taxon>metagenomes</taxon>
        <taxon>ecological metagenomes</taxon>
    </lineage>
</organism>
<reference evidence="2" key="1">
    <citation type="submission" date="2018-05" db="EMBL/GenBank/DDBJ databases">
        <authorList>
            <person name="Lanie J.A."/>
            <person name="Ng W.-L."/>
            <person name="Kazmierczak K.M."/>
            <person name="Andrzejewski T.M."/>
            <person name="Davidsen T.M."/>
            <person name="Wayne K.J."/>
            <person name="Tettelin H."/>
            <person name="Glass J.I."/>
            <person name="Rusch D."/>
            <person name="Podicherti R."/>
            <person name="Tsui H.-C.T."/>
            <person name="Winkler M.E."/>
        </authorList>
    </citation>
    <scope>NUCLEOTIDE SEQUENCE</scope>
</reference>
<evidence type="ECO:0000256" key="1">
    <source>
        <dbReference type="SAM" id="Phobius"/>
    </source>
</evidence>
<keyword evidence="1" id="KW-1133">Transmembrane helix</keyword>
<evidence type="ECO:0000313" key="2">
    <source>
        <dbReference type="EMBL" id="SVD01979.1"/>
    </source>
</evidence>
<dbReference type="EMBL" id="UINC01124667">
    <property type="protein sequence ID" value="SVD01979.1"/>
    <property type="molecule type" value="Genomic_DNA"/>
</dbReference>
<name>A0A382RWB3_9ZZZZ</name>
<gene>
    <name evidence="2" type="ORF">METZ01_LOCUS354833</name>
</gene>
<feature type="transmembrane region" description="Helical" evidence="1">
    <location>
        <begin position="20"/>
        <end position="43"/>
    </location>
</feature>